<evidence type="ECO:0000256" key="2">
    <source>
        <dbReference type="ARBA" id="ARBA00023002"/>
    </source>
</evidence>
<dbReference type="Pfam" id="PF13561">
    <property type="entry name" value="adh_short_C2"/>
    <property type="match status" value="1"/>
</dbReference>
<dbReference type="PRINTS" id="PR00081">
    <property type="entry name" value="GDHRDH"/>
</dbReference>
<dbReference type="SUPFAM" id="SSF51735">
    <property type="entry name" value="NAD(P)-binding Rossmann-fold domains"/>
    <property type="match status" value="1"/>
</dbReference>
<dbReference type="PROSITE" id="PS00061">
    <property type="entry name" value="ADH_SHORT"/>
    <property type="match status" value="1"/>
</dbReference>
<proteinExistence type="inferred from homology"/>
<dbReference type="EMBL" id="LN483072">
    <property type="protein sequence ID" value="CEA09608.1"/>
    <property type="molecule type" value="Genomic_DNA"/>
</dbReference>
<gene>
    <name evidence="3" type="primary">gno</name>
    <name evidence="3" type="ORF">BN1051_02980</name>
</gene>
<accession>A0A078MQW4</accession>
<keyword evidence="2" id="KW-0560">Oxidoreductase</keyword>
<dbReference type="PATRIC" id="fig|1461584.3.peg.2956"/>
<dbReference type="GO" id="GO:0016616">
    <property type="term" value="F:oxidoreductase activity, acting on the CH-OH group of donors, NAD or NADP as acceptor"/>
    <property type="evidence" value="ECO:0007669"/>
    <property type="project" value="TreeGrafter"/>
</dbReference>
<organism evidence="3">
    <name type="scientific">Arthrobacter saudimassiliensis</name>
    <dbReference type="NCBI Taxonomy" id="1461584"/>
    <lineage>
        <taxon>Bacteria</taxon>
        <taxon>Bacillati</taxon>
        <taxon>Actinomycetota</taxon>
        <taxon>Actinomycetes</taxon>
        <taxon>Micrococcales</taxon>
        <taxon>Micrococcaceae</taxon>
        <taxon>Arthrobacter</taxon>
    </lineage>
</organism>
<dbReference type="PANTHER" id="PTHR42760:SF133">
    <property type="entry name" value="3-OXOACYL-[ACYL-CARRIER-PROTEIN] REDUCTASE"/>
    <property type="match status" value="1"/>
</dbReference>
<comment type="similarity">
    <text evidence="1">Belongs to the short-chain dehydrogenases/reductases (SDR) family.</text>
</comment>
<dbReference type="AlphaFoldDB" id="A0A078MQW4"/>
<protein>
    <submittedName>
        <fullName evidence="3">Gluconate 5-dehydrogenase</fullName>
    </submittedName>
</protein>
<dbReference type="PANTHER" id="PTHR42760">
    <property type="entry name" value="SHORT-CHAIN DEHYDROGENASES/REDUCTASES FAMILY MEMBER"/>
    <property type="match status" value="1"/>
</dbReference>
<dbReference type="InterPro" id="IPR002347">
    <property type="entry name" value="SDR_fam"/>
</dbReference>
<evidence type="ECO:0000313" key="3">
    <source>
        <dbReference type="EMBL" id="CEA09608.1"/>
    </source>
</evidence>
<sequence>MDLVSSSVAGRSFPAPANGPAADWLGLSGRKVLVAGAGGIGSAVALAFAEAGAAVVTADRDPARLARLGAELKTLEADLATAEGCEDLVAAAAGTLGGLDILIHAVGINHRVPLLDTADEDWDAILAVNLTSAFRLGRAAGRLMVAAGYGRQVYFSSVSGLLAHPDHGPYAASKGGLNQLLRVMAREWAASGVTANAVAPGYTDTDLTSAHLNRPGVRDHYTAQVPAGRLGSVADLTGPALFLASDRAAFITGQVLYTDGGRTLV</sequence>
<dbReference type="InterPro" id="IPR020904">
    <property type="entry name" value="Sc_DH/Rdtase_CS"/>
</dbReference>
<name>A0A078MQW4_9MICC</name>
<dbReference type="PRINTS" id="PR00080">
    <property type="entry name" value="SDRFAMILY"/>
</dbReference>
<evidence type="ECO:0000256" key="1">
    <source>
        <dbReference type="ARBA" id="ARBA00006484"/>
    </source>
</evidence>
<dbReference type="Gene3D" id="3.40.50.720">
    <property type="entry name" value="NAD(P)-binding Rossmann-like Domain"/>
    <property type="match status" value="1"/>
</dbReference>
<dbReference type="FunFam" id="3.40.50.720:FF:000084">
    <property type="entry name" value="Short-chain dehydrogenase reductase"/>
    <property type="match status" value="1"/>
</dbReference>
<dbReference type="InterPro" id="IPR036291">
    <property type="entry name" value="NAD(P)-bd_dom_sf"/>
</dbReference>
<dbReference type="CDD" id="cd05233">
    <property type="entry name" value="SDR_c"/>
    <property type="match status" value="1"/>
</dbReference>
<reference evidence="3" key="1">
    <citation type="submission" date="2014-07" db="EMBL/GenBank/DDBJ databases">
        <authorList>
            <person name="Urmite Genomes Urmite Genomes"/>
        </authorList>
    </citation>
    <scope>NUCLEOTIDE SEQUENCE</scope>
    <source>
        <strain evidence="3">11W110_air</strain>
    </source>
</reference>